<evidence type="ECO:0000256" key="12">
    <source>
        <dbReference type="SAM" id="MobiDB-lite"/>
    </source>
</evidence>
<keyword evidence="2 13" id="KW-0732">Signal</keyword>
<comment type="caution">
    <text evidence="15">The sequence shown here is derived from an EMBL/GenBank/DDBJ whole genome shotgun (WGS) entry which is preliminary data.</text>
</comment>
<organism evidence="15 16">
    <name type="scientific">[Clostridium] symbiosum ATCC 14940</name>
    <dbReference type="NCBI Taxonomy" id="411472"/>
    <lineage>
        <taxon>Bacteria</taxon>
        <taxon>Bacillati</taxon>
        <taxon>Bacillota</taxon>
        <taxon>Clostridia</taxon>
        <taxon>Lachnospirales</taxon>
        <taxon>Lachnospiraceae</taxon>
        <taxon>Otoolea</taxon>
    </lineage>
</organism>
<evidence type="ECO:0000256" key="9">
    <source>
        <dbReference type="PIRSR" id="PIRSR618044-2"/>
    </source>
</evidence>
<dbReference type="InterPro" id="IPR012338">
    <property type="entry name" value="Beta-lactam/transpept-like"/>
</dbReference>
<keyword evidence="15" id="KW-0645">Protease</keyword>
<feature type="compositionally biased region" description="Low complexity" evidence="12">
    <location>
        <begin position="59"/>
        <end position="78"/>
    </location>
</feature>
<dbReference type="GO" id="GO:0004180">
    <property type="term" value="F:carboxypeptidase activity"/>
    <property type="evidence" value="ECO:0007669"/>
    <property type="project" value="UniProtKB-KW"/>
</dbReference>
<evidence type="ECO:0000256" key="3">
    <source>
        <dbReference type="ARBA" id="ARBA00022737"/>
    </source>
</evidence>
<evidence type="ECO:0000256" key="2">
    <source>
        <dbReference type="ARBA" id="ARBA00022729"/>
    </source>
</evidence>
<keyword evidence="3" id="KW-0677">Repeat</keyword>
<comment type="similarity">
    <text evidence="1 11">Belongs to the peptidase S11 family.</text>
</comment>
<feature type="compositionally biased region" description="Low complexity" evidence="12">
    <location>
        <begin position="374"/>
        <end position="394"/>
    </location>
</feature>
<feature type="compositionally biased region" description="Polar residues" evidence="12">
    <location>
        <begin position="87"/>
        <end position="114"/>
    </location>
</feature>
<feature type="region of interest" description="Disordered" evidence="12">
    <location>
        <begin position="373"/>
        <end position="402"/>
    </location>
</feature>
<dbReference type="GO" id="GO:0009252">
    <property type="term" value="P:peptidoglycan biosynthetic process"/>
    <property type="evidence" value="ECO:0007669"/>
    <property type="project" value="UniProtKB-KW"/>
</dbReference>
<dbReference type="EMBL" id="AWSU01000163">
    <property type="protein sequence ID" value="ERI77223.1"/>
    <property type="molecule type" value="Genomic_DNA"/>
</dbReference>
<protein>
    <submittedName>
        <fullName evidence="15">Serine-type D-Ala-D-Ala carboxypeptidase</fullName>
    </submittedName>
</protein>
<feature type="binding site" evidence="9">
    <location>
        <position position="319"/>
    </location>
    <ligand>
        <name>substrate</name>
    </ligand>
</feature>
<name>A0ABC9TY74_CLOSY</name>
<keyword evidence="5" id="KW-0133">Cell shape</keyword>
<dbReference type="Proteomes" id="UP000016491">
    <property type="component" value="Unassembled WGS sequence"/>
</dbReference>
<evidence type="ECO:0000256" key="7">
    <source>
        <dbReference type="ARBA" id="ARBA00023316"/>
    </source>
</evidence>
<evidence type="ECO:0000256" key="10">
    <source>
        <dbReference type="PROSITE-ProRule" id="PRU00591"/>
    </source>
</evidence>
<keyword evidence="7" id="KW-0961">Cell wall biogenesis/degradation</keyword>
<gene>
    <name evidence="15" type="ORF">CLOSYM_02193</name>
</gene>
<dbReference type="InterPro" id="IPR018044">
    <property type="entry name" value="Peptidase_S11"/>
</dbReference>
<keyword evidence="15" id="KW-0121">Carboxypeptidase</keyword>
<keyword evidence="6" id="KW-0573">Peptidoglycan synthesis</keyword>
<dbReference type="InterPro" id="IPR001967">
    <property type="entry name" value="Peptidase_S11_N"/>
</dbReference>
<evidence type="ECO:0000256" key="11">
    <source>
        <dbReference type="RuleBase" id="RU004016"/>
    </source>
</evidence>
<feature type="active site" description="Proton acceptor" evidence="8">
    <location>
        <position position="151"/>
    </location>
</feature>
<dbReference type="SUPFAM" id="SSF56601">
    <property type="entry name" value="beta-lactamase/transpeptidase-like"/>
    <property type="match status" value="1"/>
</dbReference>
<feature type="signal peptide" evidence="13">
    <location>
        <begin position="1"/>
        <end position="46"/>
    </location>
</feature>
<keyword evidence="4" id="KW-0378">Hydrolase</keyword>
<dbReference type="PANTHER" id="PTHR21581:SF6">
    <property type="entry name" value="TRAFFICKING PROTEIN PARTICLE COMPLEX SUBUNIT 12"/>
    <property type="match status" value="1"/>
</dbReference>
<dbReference type="PROSITE" id="PS51170">
    <property type="entry name" value="CW"/>
    <property type="match status" value="2"/>
</dbReference>
<evidence type="ECO:0000256" key="6">
    <source>
        <dbReference type="ARBA" id="ARBA00022984"/>
    </source>
</evidence>
<dbReference type="Pfam" id="PF19127">
    <property type="entry name" value="Choline_bind_3"/>
    <property type="match status" value="1"/>
</dbReference>
<dbReference type="PRINTS" id="PR00725">
    <property type="entry name" value="DADACBPTASE1"/>
</dbReference>
<dbReference type="Gene3D" id="2.10.270.10">
    <property type="entry name" value="Cholin Binding"/>
    <property type="match status" value="1"/>
</dbReference>
<evidence type="ECO:0000313" key="16">
    <source>
        <dbReference type="Proteomes" id="UP000016491"/>
    </source>
</evidence>
<reference evidence="15 16" key="1">
    <citation type="submission" date="2013-07" db="EMBL/GenBank/DDBJ databases">
        <authorList>
            <person name="Weinstock G."/>
            <person name="Sodergren E."/>
            <person name="Wylie T."/>
            <person name="Fulton L."/>
            <person name="Fulton R."/>
            <person name="Fronick C."/>
            <person name="O'Laughlin M."/>
            <person name="Godfrey J."/>
            <person name="Miner T."/>
            <person name="Herter B."/>
            <person name="Appelbaum E."/>
            <person name="Cordes M."/>
            <person name="Lek S."/>
            <person name="Wollam A."/>
            <person name="Pepin K.H."/>
            <person name="Palsikar V.B."/>
            <person name="Mitreva M."/>
            <person name="Wilson R.K."/>
        </authorList>
    </citation>
    <scope>NUCLEOTIDE SEQUENCE [LARGE SCALE GENOMIC DNA]</scope>
    <source>
        <strain evidence="15 16">ATCC 14940</strain>
    </source>
</reference>
<feature type="repeat" description="Cell wall-binding" evidence="10">
    <location>
        <begin position="466"/>
        <end position="485"/>
    </location>
</feature>
<feature type="region of interest" description="Disordered" evidence="12">
    <location>
        <begin position="51"/>
        <end position="114"/>
    </location>
</feature>
<evidence type="ECO:0000256" key="13">
    <source>
        <dbReference type="SAM" id="SignalP"/>
    </source>
</evidence>
<dbReference type="GO" id="GO:0071555">
    <property type="term" value="P:cell wall organization"/>
    <property type="evidence" value="ECO:0007669"/>
    <property type="project" value="UniProtKB-KW"/>
</dbReference>
<sequence>MKSEILPTIIKMRDTGVLRMNKWKNFKAALCLGIAMSMAVVSTVSANVTGPSAGPGLETGQNPGQGQQTQQSQTGSSSLSRLPALSGTVTTSQGNGTTGTAGINPSQGTASGSLETPVVASQGAVLYDALNNRFLFEQNADTRFYPASITKLMTALLVLERSSLDDTVTFSENAVTNLEAGAVTLKIKAGDKFSVKDCMYALLLKSANEVANGLAEHVAGSVSGFADLMNQKAASLGCTNTHFVNPNGLNDSNHYTTARDMALIAKAAFENQTLSQIASTVSYDFPATASVPTVRKLTMGHKMVNPANGEYYQGIVGGKTGYTSLAGNTLVTCAERDGKRLIAVVLKSKQTHYTDTKALLDYGFAYLAAEQNPAGGQQSGQQTGPGGTAPSSPAGGPGANARDANKWIQNGQIWQFVKADGTYARNESMMINNEIYHFNNDSQMVTGWNQIDGIWYFFRNSGGLAKTRWVETNGMWYYVDDNGSLFTGGTTPDGFLVDENGVWVQ</sequence>
<dbReference type="AlphaFoldDB" id="A0ABC9TY74"/>
<feature type="repeat" description="Cell wall-binding" evidence="10">
    <location>
        <begin position="445"/>
        <end position="464"/>
    </location>
</feature>
<dbReference type="InterPro" id="IPR018337">
    <property type="entry name" value="Cell_wall/Cho-bd_repeat"/>
</dbReference>
<proteinExistence type="inferred from homology"/>
<feature type="active site" description="Acyl-ester intermediate" evidence="8">
    <location>
        <position position="148"/>
    </location>
</feature>
<dbReference type="Gene3D" id="3.40.710.10">
    <property type="entry name" value="DD-peptidase/beta-lactamase superfamily"/>
    <property type="match status" value="1"/>
</dbReference>
<evidence type="ECO:0000256" key="8">
    <source>
        <dbReference type="PIRSR" id="PIRSR618044-1"/>
    </source>
</evidence>
<feature type="domain" description="Peptidase S11 D-alanyl-D-alanine carboxypeptidase A N-terminal" evidence="14">
    <location>
        <begin position="115"/>
        <end position="349"/>
    </location>
</feature>
<accession>A0ABC9TY74</accession>
<evidence type="ECO:0000256" key="1">
    <source>
        <dbReference type="ARBA" id="ARBA00007164"/>
    </source>
</evidence>
<evidence type="ECO:0000256" key="4">
    <source>
        <dbReference type="ARBA" id="ARBA00022801"/>
    </source>
</evidence>
<evidence type="ECO:0000256" key="5">
    <source>
        <dbReference type="ARBA" id="ARBA00022960"/>
    </source>
</evidence>
<evidence type="ECO:0000259" key="14">
    <source>
        <dbReference type="Pfam" id="PF00768"/>
    </source>
</evidence>
<dbReference type="PANTHER" id="PTHR21581">
    <property type="entry name" value="D-ALANYL-D-ALANINE CARBOXYPEPTIDASE"/>
    <property type="match status" value="1"/>
</dbReference>
<feature type="active site" evidence="8">
    <location>
        <position position="206"/>
    </location>
</feature>
<dbReference type="GO" id="GO:0008360">
    <property type="term" value="P:regulation of cell shape"/>
    <property type="evidence" value="ECO:0007669"/>
    <property type="project" value="UniProtKB-KW"/>
</dbReference>
<evidence type="ECO:0000313" key="15">
    <source>
        <dbReference type="EMBL" id="ERI77223.1"/>
    </source>
</evidence>
<feature type="chain" id="PRO_5044811056" evidence="13">
    <location>
        <begin position="47"/>
        <end position="505"/>
    </location>
</feature>
<dbReference type="SUPFAM" id="SSF69360">
    <property type="entry name" value="Cell wall binding repeat"/>
    <property type="match status" value="1"/>
</dbReference>
<dbReference type="Pfam" id="PF00768">
    <property type="entry name" value="Peptidase_S11"/>
    <property type="match status" value="1"/>
</dbReference>